<comment type="caution">
    <text evidence="3">The sequence shown here is derived from an EMBL/GenBank/DDBJ whole genome shotgun (WGS) entry which is preliminary data.</text>
</comment>
<evidence type="ECO:0000259" key="2">
    <source>
        <dbReference type="Pfam" id="PF10531"/>
    </source>
</evidence>
<dbReference type="Pfam" id="PF10531">
    <property type="entry name" value="SLBB"/>
    <property type="match status" value="1"/>
</dbReference>
<evidence type="ECO:0000313" key="4">
    <source>
        <dbReference type="Proteomes" id="UP000034854"/>
    </source>
</evidence>
<dbReference type="Gene3D" id="3.10.560.10">
    <property type="entry name" value="Outer membrane lipoprotein wza domain like"/>
    <property type="match status" value="1"/>
</dbReference>
<dbReference type="AlphaFoldDB" id="A0A0G0UHY8"/>
<evidence type="ECO:0000313" key="3">
    <source>
        <dbReference type="EMBL" id="KKR87101.1"/>
    </source>
</evidence>
<keyword evidence="1" id="KW-0472">Membrane</keyword>
<dbReference type="PANTHER" id="PTHR21180">
    <property type="entry name" value="ENDONUCLEASE/EXONUCLEASE/PHOSPHATASE FAMILY DOMAIN-CONTAINING PROTEIN 1"/>
    <property type="match status" value="1"/>
</dbReference>
<dbReference type="Pfam" id="PF12836">
    <property type="entry name" value="HHH_3"/>
    <property type="match status" value="1"/>
</dbReference>
<sequence>MENSEGPLDSFINKNKLPIGMGVVGLVLLIGGIVSSGIIPKTFIKSSKSLPARSATDMPTSAKVDVSGAVVNPGVYTLPSLARIEDALKAAGGVTVSADSNYMSKTINLAQKVSDGMKIYIPTNQDKSGLGQSQITQPVASPSLVNINEATISELDQLPGVGEVTAKKIIDGRPYQGVEELLTKKAVTRSTYDKIKEMVTVW</sequence>
<dbReference type="GO" id="GO:0015627">
    <property type="term" value="C:type II protein secretion system complex"/>
    <property type="evidence" value="ECO:0007669"/>
    <property type="project" value="TreeGrafter"/>
</dbReference>
<keyword evidence="1" id="KW-1133">Transmembrane helix</keyword>
<protein>
    <submittedName>
        <fullName evidence="3">ComEA protein</fullName>
    </submittedName>
</protein>
<evidence type="ECO:0000256" key="1">
    <source>
        <dbReference type="SAM" id="Phobius"/>
    </source>
</evidence>
<dbReference type="InterPro" id="IPR019554">
    <property type="entry name" value="Soluble_ligand-bd"/>
</dbReference>
<accession>A0A0G0UHY8</accession>
<dbReference type="Gene3D" id="1.10.150.320">
    <property type="entry name" value="Photosystem II 12 kDa extrinsic protein"/>
    <property type="match status" value="1"/>
</dbReference>
<keyword evidence="1" id="KW-0812">Transmembrane</keyword>
<dbReference type="PATRIC" id="fig|1618409.3.peg.166"/>
<dbReference type="InterPro" id="IPR051675">
    <property type="entry name" value="Endo/Exo/Phosphatase_dom_1"/>
</dbReference>
<dbReference type="GO" id="GO:0015628">
    <property type="term" value="P:protein secretion by the type II secretion system"/>
    <property type="evidence" value="ECO:0007669"/>
    <property type="project" value="TreeGrafter"/>
</dbReference>
<dbReference type="Proteomes" id="UP000034854">
    <property type="component" value="Unassembled WGS sequence"/>
</dbReference>
<dbReference type="PANTHER" id="PTHR21180:SF32">
    <property type="entry name" value="ENDONUCLEASE_EXONUCLEASE_PHOSPHATASE FAMILY DOMAIN-CONTAINING PROTEIN 1"/>
    <property type="match status" value="1"/>
</dbReference>
<organism evidence="3 4">
    <name type="scientific">Candidatus Curtissbacteria bacterium GW2011_GWA1_41_11</name>
    <dbReference type="NCBI Taxonomy" id="1618409"/>
    <lineage>
        <taxon>Bacteria</taxon>
        <taxon>Candidatus Curtissiibacteriota</taxon>
    </lineage>
</organism>
<dbReference type="EMBL" id="LCAG01000007">
    <property type="protein sequence ID" value="KKR87101.1"/>
    <property type="molecule type" value="Genomic_DNA"/>
</dbReference>
<reference evidence="3 4" key="1">
    <citation type="journal article" date="2015" name="Nature">
        <title>rRNA introns, odd ribosomes, and small enigmatic genomes across a large radiation of phyla.</title>
        <authorList>
            <person name="Brown C.T."/>
            <person name="Hug L.A."/>
            <person name="Thomas B.C."/>
            <person name="Sharon I."/>
            <person name="Castelle C.J."/>
            <person name="Singh A."/>
            <person name="Wilkins M.J."/>
            <person name="Williams K.H."/>
            <person name="Banfield J.F."/>
        </authorList>
    </citation>
    <scope>NUCLEOTIDE SEQUENCE [LARGE SCALE GENOMIC DNA]</scope>
</reference>
<gene>
    <name evidence="3" type="ORF">UU34_C0007G0004</name>
</gene>
<name>A0A0G0UHY8_9BACT</name>
<proteinExistence type="predicted"/>
<dbReference type="SUPFAM" id="SSF81585">
    <property type="entry name" value="PsbU/PolX domain-like"/>
    <property type="match status" value="1"/>
</dbReference>
<feature type="domain" description="Soluble ligand binding" evidence="2">
    <location>
        <begin position="63"/>
        <end position="121"/>
    </location>
</feature>
<feature type="transmembrane region" description="Helical" evidence="1">
    <location>
        <begin position="20"/>
        <end position="39"/>
    </location>
</feature>